<keyword evidence="1 3" id="KW-0479">Metal-binding</keyword>
<evidence type="ECO:0000313" key="5">
    <source>
        <dbReference type="EMBL" id="ETX06299.1"/>
    </source>
</evidence>
<dbReference type="InterPro" id="IPR001559">
    <property type="entry name" value="Phosphotriesterase"/>
</dbReference>
<proteinExistence type="inferred from homology"/>
<comment type="caution">
    <text evidence="5">The sequence shown here is derived from an EMBL/GenBank/DDBJ whole genome shotgun (WGS) entry which is preliminary data.</text>
</comment>
<dbReference type="InterPro" id="IPR032466">
    <property type="entry name" value="Metal_Hydrolase"/>
</dbReference>
<comment type="caution">
    <text evidence="4">Lacks conserved residue(s) required for the propagation of feature annotation.</text>
</comment>
<organism evidence="5 6">
    <name type="scientific">Candidatus Entotheonella gemina</name>
    <dbReference type="NCBI Taxonomy" id="1429439"/>
    <lineage>
        <taxon>Bacteria</taxon>
        <taxon>Pseudomonadati</taxon>
        <taxon>Nitrospinota/Tectimicrobiota group</taxon>
        <taxon>Candidatus Tectimicrobiota</taxon>
        <taxon>Candidatus Entotheonellia</taxon>
        <taxon>Candidatus Entotheonellales</taxon>
        <taxon>Candidatus Entotheonellaceae</taxon>
        <taxon>Candidatus Entotheonella</taxon>
    </lineage>
</organism>
<dbReference type="AlphaFoldDB" id="W4M7J4"/>
<reference evidence="5 6" key="1">
    <citation type="journal article" date="2014" name="Nature">
        <title>An environmental bacterial taxon with a large and distinct metabolic repertoire.</title>
        <authorList>
            <person name="Wilson M.C."/>
            <person name="Mori T."/>
            <person name="Ruckert C."/>
            <person name="Uria A.R."/>
            <person name="Helf M.J."/>
            <person name="Takada K."/>
            <person name="Gernert C."/>
            <person name="Steffens U.A."/>
            <person name="Heycke N."/>
            <person name="Schmitt S."/>
            <person name="Rinke C."/>
            <person name="Helfrich E.J."/>
            <person name="Brachmann A.O."/>
            <person name="Gurgui C."/>
            <person name="Wakimoto T."/>
            <person name="Kracht M."/>
            <person name="Crusemann M."/>
            <person name="Hentschel U."/>
            <person name="Abe I."/>
            <person name="Matsunaga S."/>
            <person name="Kalinowski J."/>
            <person name="Takeyama H."/>
            <person name="Piel J."/>
        </authorList>
    </citation>
    <scope>NUCLEOTIDE SEQUENCE [LARGE SCALE GENOMIC DNA]</scope>
    <source>
        <strain evidence="6">TSY2</strain>
    </source>
</reference>
<dbReference type="PROSITE" id="PS51347">
    <property type="entry name" value="PHOSPHOTRIESTERASE_2"/>
    <property type="match status" value="1"/>
</dbReference>
<comment type="cofactor">
    <cofactor evidence="3">
        <name>a divalent metal cation</name>
        <dbReference type="ChEBI" id="CHEBI:60240"/>
    </cofactor>
    <text evidence="3">Binds 2 divalent metal cations per subunit.</text>
</comment>
<dbReference type="InterPro" id="IPR017947">
    <property type="entry name" value="AryldialkylPase_Zn-BS"/>
</dbReference>
<evidence type="ECO:0000256" key="4">
    <source>
        <dbReference type="PROSITE-ProRule" id="PRU00679"/>
    </source>
</evidence>
<feature type="binding site" evidence="3">
    <location>
        <position position="31"/>
    </location>
    <ligand>
        <name>a divalent metal cation</name>
        <dbReference type="ChEBI" id="CHEBI:60240"/>
        <label>1</label>
    </ligand>
</feature>
<dbReference type="Gene3D" id="3.20.20.140">
    <property type="entry name" value="Metal-dependent hydrolases"/>
    <property type="match status" value="1"/>
</dbReference>
<dbReference type="SUPFAM" id="SSF51556">
    <property type="entry name" value="Metallo-dependent hydrolases"/>
    <property type="match status" value="1"/>
</dbReference>
<feature type="binding site" evidence="3">
    <location>
        <position position="169"/>
    </location>
    <ligand>
        <name>a divalent metal cation</name>
        <dbReference type="ChEBI" id="CHEBI:60240"/>
        <label>1</label>
    </ligand>
</feature>
<accession>W4M7J4</accession>
<evidence type="ECO:0000256" key="1">
    <source>
        <dbReference type="ARBA" id="ARBA00022723"/>
    </source>
</evidence>
<keyword evidence="6" id="KW-1185">Reference proteome</keyword>
<feature type="binding site" evidence="3">
    <location>
        <position position="33"/>
    </location>
    <ligand>
        <name>a divalent metal cation</name>
        <dbReference type="ChEBI" id="CHEBI:60240"/>
        <label>1</label>
    </ligand>
</feature>
<dbReference type="GO" id="GO:0016788">
    <property type="term" value="F:hydrolase activity, acting on ester bonds"/>
    <property type="evidence" value="ECO:0007669"/>
    <property type="project" value="InterPro"/>
</dbReference>
<dbReference type="Proteomes" id="UP000019140">
    <property type="component" value="Unassembled WGS sequence"/>
</dbReference>
<feature type="binding site" evidence="3">
    <location>
        <position position="201"/>
    </location>
    <ligand>
        <name>a divalent metal cation</name>
        <dbReference type="ChEBI" id="CHEBI:60240"/>
        <label>2</label>
    </ligand>
</feature>
<dbReference type="PROSITE" id="PS01322">
    <property type="entry name" value="PHOSPHOTRIESTERASE_1"/>
    <property type="match status" value="1"/>
</dbReference>
<dbReference type="Pfam" id="PF02126">
    <property type="entry name" value="PTE"/>
    <property type="match status" value="1"/>
</dbReference>
<feature type="binding site" evidence="3">
    <location>
        <position position="298"/>
    </location>
    <ligand>
        <name>a divalent metal cation</name>
        <dbReference type="ChEBI" id="CHEBI:60240"/>
        <label>1</label>
    </ligand>
</feature>
<keyword evidence="2" id="KW-0378">Hydrolase</keyword>
<feature type="binding site" evidence="3">
    <location>
        <position position="230"/>
    </location>
    <ligand>
        <name>a divalent metal cation</name>
        <dbReference type="ChEBI" id="CHEBI:60240"/>
        <label>2</label>
    </ligand>
</feature>
<dbReference type="EMBL" id="AZHX01000738">
    <property type="protein sequence ID" value="ETX06299.1"/>
    <property type="molecule type" value="Genomic_DNA"/>
</dbReference>
<dbReference type="PANTHER" id="PTHR10819:SF3">
    <property type="entry name" value="PHOSPHOTRIESTERASE-RELATED PROTEIN"/>
    <property type="match status" value="1"/>
</dbReference>
<evidence type="ECO:0000313" key="6">
    <source>
        <dbReference type="Proteomes" id="UP000019140"/>
    </source>
</evidence>
<dbReference type="GO" id="GO:0008270">
    <property type="term" value="F:zinc ion binding"/>
    <property type="evidence" value="ECO:0007669"/>
    <property type="project" value="InterPro"/>
</dbReference>
<comment type="similarity">
    <text evidence="4">Belongs to the metallo-dependent hydrolases superfamily. Phosphotriesterase family.</text>
</comment>
<name>W4M7J4_9BACT</name>
<protein>
    <submittedName>
        <fullName evidence="5">Aryldialkylphosphatase</fullName>
    </submittedName>
</protein>
<evidence type="ECO:0000256" key="2">
    <source>
        <dbReference type="ARBA" id="ARBA00022801"/>
    </source>
</evidence>
<dbReference type="PATRIC" id="fig|1429439.4.peg.3047"/>
<feature type="binding site" evidence="3">
    <location>
        <position position="169"/>
    </location>
    <ligand>
        <name>a divalent metal cation</name>
        <dbReference type="ChEBI" id="CHEBI:60240"/>
        <label>2</label>
    </ligand>
</feature>
<sequence length="349" mass="39025">MAQLSRLDLKGKTQTVQGIIDPDALGPTLMHEHLLWDIRTPTMQADPDQGPDICLSNVWKINYGSRKSPNNLVFFDRDIATAEVENMREAGGRSLVELTVGGLKPDPDGLAQIALATDTYIVMGCGHYVDEYQDAANHRRSIDQFAAEIVSQIYEGAWGTGVRAGIIGEIGCQAPWTDLEKRVMRGALIAQQETGAALNVHPGRHPDQPQEVVDFVKAHGGDPARLIISHIDRTVFDDDRLFRLADSGCVLELDLFGQEQSLYSLDLKVDLPNDAARLRSIRRLIDHGYLEQITMSHDICYRTRLTQFGGHGYGHIFENVVPLMRRRGFSEDEIEQIIIETPKRLLTFN</sequence>
<dbReference type="PANTHER" id="PTHR10819">
    <property type="entry name" value="PHOSPHOTRIESTERASE-RELATED"/>
    <property type="match status" value="1"/>
</dbReference>
<evidence type="ECO:0000256" key="3">
    <source>
        <dbReference type="PIRSR" id="PIRSR601559-52"/>
    </source>
</evidence>
<gene>
    <name evidence="5" type="ORF">ETSY2_17975</name>
</gene>
<dbReference type="HOGENOM" id="CLU_054760_0_0_7"/>